<protein>
    <submittedName>
        <fullName evidence="1">Uncharacterized protein</fullName>
    </submittedName>
</protein>
<accession>A0A2U2DWH4</accession>
<organism evidence="1 2">
    <name type="scientific">Metarhizobium album</name>
    <dbReference type="NCBI Taxonomy" id="2182425"/>
    <lineage>
        <taxon>Bacteria</taxon>
        <taxon>Pseudomonadati</taxon>
        <taxon>Pseudomonadota</taxon>
        <taxon>Alphaproteobacteria</taxon>
        <taxon>Hyphomicrobiales</taxon>
        <taxon>Rhizobiaceae</taxon>
        <taxon>Metarhizobium</taxon>
    </lineage>
</organism>
<sequence length="197" mass="21715">MAKNYRQIFSVVARETIEETRKALVALAKEKHAEVMRAAPQPTRFERFVDGKRGAPEDAVKAGGMIRYLYPRLAEVVQFALETLFDLSPVLSGEYRNSHVLLVNGVLARNMEGYAGGEVVITNVQPYARKIELGAMKMRVDGSSRVYFQAADMVRGRFGNEASIGFTYRAVVGGGIVSGRAGNKAGLRYPALVIEER</sequence>
<name>A0A2U2DWH4_9HYPH</name>
<dbReference type="RefSeq" id="WP_109456176.1">
    <property type="nucleotide sequence ID" value="NZ_QFBC01000001.1"/>
</dbReference>
<proteinExistence type="predicted"/>
<dbReference type="OrthoDB" id="7303458at2"/>
<dbReference type="EMBL" id="QFBC01000001">
    <property type="protein sequence ID" value="PWE57660.1"/>
    <property type="molecule type" value="Genomic_DNA"/>
</dbReference>
<reference evidence="1 2" key="1">
    <citation type="submission" date="2018-05" db="EMBL/GenBank/DDBJ databases">
        <title>The draft genome of strain NS-104.</title>
        <authorList>
            <person name="Hang P."/>
            <person name="Jiang J."/>
        </authorList>
    </citation>
    <scope>NUCLEOTIDE SEQUENCE [LARGE SCALE GENOMIC DNA]</scope>
    <source>
        <strain evidence="1 2">NS-104</strain>
    </source>
</reference>
<dbReference type="AlphaFoldDB" id="A0A2U2DWH4"/>
<gene>
    <name evidence="1" type="ORF">DEM27_00150</name>
</gene>
<keyword evidence="2" id="KW-1185">Reference proteome</keyword>
<evidence type="ECO:0000313" key="1">
    <source>
        <dbReference type="EMBL" id="PWE57660.1"/>
    </source>
</evidence>
<evidence type="ECO:0000313" key="2">
    <source>
        <dbReference type="Proteomes" id="UP000245252"/>
    </source>
</evidence>
<dbReference type="Proteomes" id="UP000245252">
    <property type="component" value="Unassembled WGS sequence"/>
</dbReference>
<comment type="caution">
    <text evidence="1">The sequence shown here is derived from an EMBL/GenBank/DDBJ whole genome shotgun (WGS) entry which is preliminary data.</text>
</comment>